<dbReference type="KEGG" id="pla:Plav_2285"/>
<dbReference type="InterPro" id="IPR006913">
    <property type="entry name" value="CENP-V/GFA"/>
</dbReference>
<evidence type="ECO:0000256" key="1">
    <source>
        <dbReference type="ARBA" id="ARBA00005495"/>
    </source>
</evidence>
<gene>
    <name evidence="6" type="ordered locus">Plav_2285</name>
</gene>
<keyword evidence="7" id="KW-1185">Reference proteome</keyword>
<evidence type="ECO:0000313" key="6">
    <source>
        <dbReference type="EMBL" id="ABS63899.1"/>
    </source>
</evidence>
<comment type="similarity">
    <text evidence="1">Belongs to the Gfa family.</text>
</comment>
<sequence>MERKPASPAKKRTLAHVQWAQGKCRCGAVRFEIMVPALWAWHDHSQATRETTGAAAMCWVGSWKKRFRLTSGEDDITRYEEPGTARSFCRRCGTPLFYERDRSRHVINIPRALFTARTGREPRYHAGLKEMPDWAYNGEPLAPLKAYPGIMIERKRKKKPPPEGMF</sequence>
<dbReference type="HOGENOM" id="CLU_055491_4_2_5"/>
<dbReference type="GO" id="GO:0046872">
    <property type="term" value="F:metal ion binding"/>
    <property type="evidence" value="ECO:0007669"/>
    <property type="project" value="UniProtKB-KW"/>
</dbReference>
<keyword evidence="4" id="KW-0456">Lyase</keyword>
<dbReference type="PANTHER" id="PTHR33337:SF40">
    <property type="entry name" value="CENP-V_GFA DOMAIN-CONTAINING PROTEIN-RELATED"/>
    <property type="match status" value="1"/>
</dbReference>
<evidence type="ECO:0000259" key="5">
    <source>
        <dbReference type="PROSITE" id="PS51891"/>
    </source>
</evidence>
<dbReference type="PROSITE" id="PS51891">
    <property type="entry name" value="CENP_V_GFA"/>
    <property type="match status" value="1"/>
</dbReference>
<accession>A7HVG6</accession>
<dbReference type="Proteomes" id="UP000006377">
    <property type="component" value="Chromosome"/>
</dbReference>
<dbReference type="GO" id="GO:0016846">
    <property type="term" value="F:carbon-sulfur lyase activity"/>
    <property type="evidence" value="ECO:0007669"/>
    <property type="project" value="InterPro"/>
</dbReference>
<dbReference type="eggNOG" id="COG3791">
    <property type="taxonomic scope" value="Bacteria"/>
</dbReference>
<dbReference type="Gene3D" id="3.90.1590.10">
    <property type="entry name" value="glutathione-dependent formaldehyde- activating enzyme (gfa)"/>
    <property type="match status" value="1"/>
</dbReference>
<keyword evidence="2" id="KW-0479">Metal-binding</keyword>
<dbReference type="InterPro" id="IPR011057">
    <property type="entry name" value="Mss4-like_sf"/>
</dbReference>
<keyword evidence="3" id="KW-0862">Zinc</keyword>
<feature type="domain" description="CENP-V/GFA" evidence="5">
    <location>
        <begin position="20"/>
        <end position="137"/>
    </location>
</feature>
<organism evidence="6 7">
    <name type="scientific">Parvibaculum lavamentivorans (strain DS-1 / DSM 13023 / NCIMB 13966)</name>
    <dbReference type="NCBI Taxonomy" id="402881"/>
    <lineage>
        <taxon>Bacteria</taxon>
        <taxon>Pseudomonadati</taxon>
        <taxon>Pseudomonadota</taxon>
        <taxon>Alphaproteobacteria</taxon>
        <taxon>Hyphomicrobiales</taxon>
        <taxon>Parvibaculaceae</taxon>
        <taxon>Parvibaculum</taxon>
    </lineage>
</organism>
<dbReference type="Pfam" id="PF04828">
    <property type="entry name" value="GFA"/>
    <property type="match status" value="1"/>
</dbReference>
<evidence type="ECO:0000313" key="7">
    <source>
        <dbReference type="Proteomes" id="UP000006377"/>
    </source>
</evidence>
<evidence type="ECO:0000256" key="3">
    <source>
        <dbReference type="ARBA" id="ARBA00022833"/>
    </source>
</evidence>
<name>A7HVG6_PARL1</name>
<protein>
    <recommendedName>
        <fullName evidence="5">CENP-V/GFA domain-containing protein</fullName>
    </recommendedName>
</protein>
<dbReference type="STRING" id="402881.Plav_2285"/>
<evidence type="ECO:0000256" key="4">
    <source>
        <dbReference type="ARBA" id="ARBA00023239"/>
    </source>
</evidence>
<dbReference type="EMBL" id="CP000774">
    <property type="protein sequence ID" value="ABS63899.1"/>
    <property type="molecule type" value="Genomic_DNA"/>
</dbReference>
<evidence type="ECO:0000256" key="2">
    <source>
        <dbReference type="ARBA" id="ARBA00022723"/>
    </source>
</evidence>
<dbReference type="RefSeq" id="WP_012111205.1">
    <property type="nucleotide sequence ID" value="NC_009719.1"/>
</dbReference>
<dbReference type="SUPFAM" id="SSF51316">
    <property type="entry name" value="Mss4-like"/>
    <property type="match status" value="1"/>
</dbReference>
<dbReference type="OrthoDB" id="8220639at2"/>
<proteinExistence type="inferred from homology"/>
<dbReference type="AlphaFoldDB" id="A7HVG6"/>
<reference evidence="6 7" key="1">
    <citation type="journal article" date="2011" name="Stand. Genomic Sci.">
        <title>Complete genome sequence of Parvibaculum lavamentivorans type strain (DS-1(T)).</title>
        <authorList>
            <person name="Schleheck D."/>
            <person name="Weiss M."/>
            <person name="Pitluck S."/>
            <person name="Bruce D."/>
            <person name="Land M.L."/>
            <person name="Han S."/>
            <person name="Saunders E."/>
            <person name="Tapia R."/>
            <person name="Detter C."/>
            <person name="Brettin T."/>
            <person name="Han J."/>
            <person name="Woyke T."/>
            <person name="Goodwin L."/>
            <person name="Pennacchio L."/>
            <person name="Nolan M."/>
            <person name="Cook A.M."/>
            <person name="Kjelleberg S."/>
            <person name="Thomas T."/>
        </authorList>
    </citation>
    <scope>NUCLEOTIDE SEQUENCE [LARGE SCALE GENOMIC DNA]</scope>
    <source>
        <strain evidence="7">DS-1 / DSM 13023 / NCIMB 13966</strain>
    </source>
</reference>
<dbReference type="PANTHER" id="PTHR33337">
    <property type="entry name" value="GFA DOMAIN-CONTAINING PROTEIN"/>
    <property type="match status" value="1"/>
</dbReference>